<reference evidence="1" key="1">
    <citation type="journal article" date="2019" name="Sci. Rep.">
        <title>Draft genome of Tanacetum cinerariifolium, the natural source of mosquito coil.</title>
        <authorList>
            <person name="Yamashiro T."/>
            <person name="Shiraishi A."/>
            <person name="Satake H."/>
            <person name="Nakayama K."/>
        </authorList>
    </citation>
    <scope>NUCLEOTIDE SEQUENCE</scope>
</reference>
<organism evidence="1">
    <name type="scientific">Tanacetum cinerariifolium</name>
    <name type="common">Dalmatian daisy</name>
    <name type="synonym">Chrysanthemum cinerariifolium</name>
    <dbReference type="NCBI Taxonomy" id="118510"/>
    <lineage>
        <taxon>Eukaryota</taxon>
        <taxon>Viridiplantae</taxon>
        <taxon>Streptophyta</taxon>
        <taxon>Embryophyta</taxon>
        <taxon>Tracheophyta</taxon>
        <taxon>Spermatophyta</taxon>
        <taxon>Magnoliopsida</taxon>
        <taxon>eudicotyledons</taxon>
        <taxon>Gunneridae</taxon>
        <taxon>Pentapetalae</taxon>
        <taxon>asterids</taxon>
        <taxon>campanulids</taxon>
        <taxon>Asterales</taxon>
        <taxon>Asteraceae</taxon>
        <taxon>Asteroideae</taxon>
        <taxon>Anthemideae</taxon>
        <taxon>Anthemidinae</taxon>
        <taxon>Tanacetum</taxon>
    </lineage>
</organism>
<gene>
    <name evidence="1" type="ORF">Tci_926707</name>
</gene>
<comment type="caution">
    <text evidence="1">The sequence shown here is derived from an EMBL/GenBank/DDBJ whole genome shotgun (WGS) entry which is preliminary data.</text>
</comment>
<feature type="non-terminal residue" evidence="1">
    <location>
        <position position="1"/>
    </location>
</feature>
<sequence length="59" mass="6063">QFGQHIGEAAQEGAGPDFGRARLASGIALNLLHQKFEAAALIGADDAPDGRKRAYGLGS</sequence>
<evidence type="ECO:0000313" key="1">
    <source>
        <dbReference type="EMBL" id="GFD54738.1"/>
    </source>
</evidence>
<dbReference type="AlphaFoldDB" id="A0A699X9W1"/>
<protein>
    <submittedName>
        <fullName evidence="1">Uncharacterized protein</fullName>
    </submittedName>
</protein>
<proteinExistence type="predicted"/>
<dbReference type="EMBL" id="BKCJ011809549">
    <property type="protein sequence ID" value="GFD54738.1"/>
    <property type="molecule type" value="Genomic_DNA"/>
</dbReference>
<accession>A0A699X9W1</accession>
<name>A0A699X9W1_TANCI</name>